<keyword evidence="6 8" id="KW-0472">Membrane</keyword>
<feature type="transmembrane region" description="Helical" evidence="8">
    <location>
        <begin position="27"/>
        <end position="45"/>
    </location>
</feature>
<keyword evidence="3" id="KW-0808">Transferase</keyword>
<accession>A0A7C3Z0U2</accession>
<reference evidence="9" key="1">
    <citation type="journal article" date="2020" name="mSystems">
        <title>Genome- and Community-Level Interaction Insights into Carbon Utilization and Element Cycling Functions of Hydrothermarchaeota in Hydrothermal Sediment.</title>
        <authorList>
            <person name="Zhou Z."/>
            <person name="Liu Y."/>
            <person name="Xu W."/>
            <person name="Pan J."/>
            <person name="Luo Z.H."/>
            <person name="Li M."/>
        </authorList>
    </citation>
    <scope>NUCLEOTIDE SEQUENCE [LARGE SCALE GENOMIC DNA]</scope>
    <source>
        <strain evidence="9">SpSt-897</strain>
    </source>
</reference>
<dbReference type="GO" id="GO:0016758">
    <property type="term" value="F:hexosyltransferase activity"/>
    <property type="evidence" value="ECO:0007669"/>
    <property type="project" value="InterPro"/>
</dbReference>
<evidence type="ECO:0000256" key="2">
    <source>
        <dbReference type="ARBA" id="ARBA00022475"/>
    </source>
</evidence>
<evidence type="ECO:0000256" key="1">
    <source>
        <dbReference type="ARBA" id="ARBA00004651"/>
    </source>
</evidence>
<evidence type="ECO:0000256" key="4">
    <source>
        <dbReference type="ARBA" id="ARBA00022692"/>
    </source>
</evidence>
<evidence type="ECO:0000256" key="6">
    <source>
        <dbReference type="ARBA" id="ARBA00023136"/>
    </source>
</evidence>
<dbReference type="Pfam" id="PF09594">
    <property type="entry name" value="GT87"/>
    <property type="match status" value="1"/>
</dbReference>
<feature type="transmembrane region" description="Helical" evidence="8">
    <location>
        <begin position="384"/>
        <end position="403"/>
    </location>
</feature>
<name>A0A7C3Z0U2_9BACT</name>
<organism evidence="9">
    <name type="scientific">Desulfobacca acetoxidans</name>
    <dbReference type="NCBI Taxonomy" id="60893"/>
    <lineage>
        <taxon>Bacteria</taxon>
        <taxon>Pseudomonadati</taxon>
        <taxon>Thermodesulfobacteriota</taxon>
        <taxon>Desulfobaccia</taxon>
        <taxon>Desulfobaccales</taxon>
        <taxon>Desulfobaccaceae</taxon>
        <taxon>Desulfobacca</taxon>
    </lineage>
</organism>
<dbReference type="InterPro" id="IPR018584">
    <property type="entry name" value="GT87"/>
</dbReference>
<feature type="transmembrane region" description="Helical" evidence="8">
    <location>
        <begin position="312"/>
        <end position="330"/>
    </location>
</feature>
<comment type="similarity">
    <text evidence="7">Belongs to the glycosyltransferase 87 family.</text>
</comment>
<feature type="transmembrane region" description="Helical" evidence="8">
    <location>
        <begin position="423"/>
        <end position="443"/>
    </location>
</feature>
<keyword evidence="4 8" id="KW-0812">Transmembrane</keyword>
<gene>
    <name evidence="9" type="ORF">ENW96_05880</name>
</gene>
<feature type="transmembrane region" description="Helical" evidence="8">
    <location>
        <begin position="231"/>
        <end position="252"/>
    </location>
</feature>
<comment type="subcellular location">
    <subcellularLocation>
        <location evidence="1">Cell membrane</location>
        <topology evidence="1">Multi-pass membrane protein</topology>
    </subcellularLocation>
</comment>
<evidence type="ECO:0000313" key="9">
    <source>
        <dbReference type="EMBL" id="HGF33906.1"/>
    </source>
</evidence>
<keyword evidence="5 8" id="KW-1133">Transmembrane helix</keyword>
<evidence type="ECO:0000256" key="8">
    <source>
        <dbReference type="SAM" id="Phobius"/>
    </source>
</evidence>
<comment type="caution">
    <text evidence="9">The sequence shown here is derived from an EMBL/GenBank/DDBJ whole genome shotgun (WGS) entry which is preliminary data.</text>
</comment>
<dbReference type="GO" id="GO:0005886">
    <property type="term" value="C:plasma membrane"/>
    <property type="evidence" value="ECO:0007669"/>
    <property type="project" value="UniProtKB-SubCell"/>
</dbReference>
<evidence type="ECO:0000256" key="5">
    <source>
        <dbReference type="ARBA" id="ARBA00022989"/>
    </source>
</evidence>
<proteinExistence type="inferred from homology"/>
<evidence type="ECO:0000256" key="7">
    <source>
        <dbReference type="ARBA" id="ARBA00024033"/>
    </source>
</evidence>
<feature type="transmembrane region" description="Helical" evidence="8">
    <location>
        <begin position="336"/>
        <end position="363"/>
    </location>
</feature>
<feature type="transmembrane region" description="Helical" evidence="8">
    <location>
        <begin position="123"/>
        <end position="142"/>
    </location>
</feature>
<feature type="transmembrane region" description="Helical" evidence="8">
    <location>
        <begin position="154"/>
        <end position="170"/>
    </location>
</feature>
<sequence>MNRSVPPSPPSHPLRQILASPQTGWRIYRYAILTLFIAAGLYNFALSLKSLSPEFVYRKDIIQEYLMARAVLAGVDPYLPCPELAKLFIGRLPNNIVLHPNAHPPPMALLCLPLGWLTYPQAAVVWFLLEIFCLLAACYWLVRWFNNSPKRSRLWLTGIFASVLLAWGPFMADLAYGQIMIPLLFLLVGSWQAISRGQNFRGGILLGSAVALKLIAWPLGVFLALKRNWAAALSALLVLGLANFFAGMLMGFDKLAKYYLEIGPMVSQFHRSCGENFSGWSIGARLFSRTGSEIIVFIEAPPLVYSPEMAQLFSFLLPSALLVLGMYLAWRRRDFNLAWGMLICVSILISPVAWAHYLTLAVLPAVVVGRYLSAREWPAFETHAALVVGLALFVSVFCLSPELYRILQGLPANLEASNIRVPFWLGLASFSPALALGGLLWLLGRLDRHGASGSFSNG</sequence>
<evidence type="ECO:0000256" key="3">
    <source>
        <dbReference type="ARBA" id="ARBA00022679"/>
    </source>
</evidence>
<keyword evidence="2" id="KW-1003">Cell membrane</keyword>
<dbReference type="EMBL" id="DTMF01000146">
    <property type="protein sequence ID" value="HGF33906.1"/>
    <property type="molecule type" value="Genomic_DNA"/>
</dbReference>
<protein>
    <submittedName>
        <fullName evidence="9">DUF2029 domain-containing protein</fullName>
    </submittedName>
</protein>
<feature type="transmembrane region" description="Helical" evidence="8">
    <location>
        <begin position="203"/>
        <end position="225"/>
    </location>
</feature>
<dbReference type="AlphaFoldDB" id="A0A7C3Z0U2"/>